<keyword evidence="1" id="KW-0732">Signal</keyword>
<feature type="signal peptide" evidence="1">
    <location>
        <begin position="1"/>
        <end position="26"/>
    </location>
</feature>
<evidence type="ECO:0000313" key="2">
    <source>
        <dbReference type="EMBL" id="MCL6271421.1"/>
    </source>
</evidence>
<name>A0ABT0PKC2_9GAMM</name>
<comment type="caution">
    <text evidence="2">The sequence shown here is derived from an EMBL/GenBank/DDBJ whole genome shotgun (WGS) entry which is preliminary data.</text>
</comment>
<dbReference type="InterPro" id="IPR010727">
    <property type="entry name" value="DUF1302"/>
</dbReference>
<dbReference type="Pfam" id="PF06980">
    <property type="entry name" value="DUF1302"/>
    <property type="match status" value="1"/>
</dbReference>
<evidence type="ECO:0000313" key="3">
    <source>
        <dbReference type="Proteomes" id="UP001203338"/>
    </source>
</evidence>
<dbReference type="EMBL" id="JAMFLX010000025">
    <property type="protein sequence ID" value="MCL6271421.1"/>
    <property type="molecule type" value="Genomic_DNA"/>
</dbReference>
<sequence>MPKTHFRGLRPLTAAVALALGSSAYAIEFSHGEIEGSFNSQLSIGASWSLEDASTKTIAVGNGGSGYSNSSDDGKLNFKKGETFSEIFKGVHDLSLTYKNYGAFVRGKYWYDHRLKNDNVRHGHFPTGYQPTRTSKKLDDSDFDDLAKFSGVELLDAYVYGDFEIGDMLLDARLGRQVVSWGESTFIRGGINEANPVDVSSFRRPGAEIKEGLMPVNMAFGNIALTDNLSLEAFYQFEWKKTVVDGCGTFFSTTDLIGGGCDYATIGGSNPSNPDYIANANASATKLQRLADNDAKDSGQFGISARYYAAELNDTEFGVYFMNYHSRTPILSGMVTPAGKPAFAGQYYLDYPENIRLYGLSFSTSVNDYSVSGEISYRPNMPVQINPVELLLGSLYGGTAPHLSLENDRVIAAGLGKPLRGYDRVEATQAQVTVARFIEQVFGASRLTLLGEVGFSHTGALASTDDHRYGRSFVFGLGEKASCPAVSASVCTVDGFVTTDSWGYRLLGMLEYNNVFAGVNLKPRVAYAHDVNGYSANGTFLEGRQALTVGVGADYLSKYNASLSVTKFWGGKYNITKDRDFASFSLGVSF</sequence>
<dbReference type="RefSeq" id="WP_249701029.1">
    <property type="nucleotide sequence ID" value="NZ_JAMFLX010000025.1"/>
</dbReference>
<evidence type="ECO:0000256" key="1">
    <source>
        <dbReference type="SAM" id="SignalP"/>
    </source>
</evidence>
<reference evidence="2 3" key="1">
    <citation type="submission" date="2022-05" db="EMBL/GenBank/DDBJ databases">
        <authorList>
            <person name="Park J.-S."/>
        </authorList>
    </citation>
    <scope>NUCLEOTIDE SEQUENCE [LARGE SCALE GENOMIC DNA]</scope>
    <source>
        <strain evidence="2 3">2012CJ34-2</strain>
    </source>
</reference>
<feature type="chain" id="PRO_5045720162" evidence="1">
    <location>
        <begin position="27"/>
        <end position="590"/>
    </location>
</feature>
<accession>A0ABT0PKC2</accession>
<proteinExistence type="predicted"/>
<keyword evidence="3" id="KW-1185">Reference proteome</keyword>
<organism evidence="2 3">
    <name type="scientific">Parendozoicomonas callyspongiae</name>
    <dbReference type="NCBI Taxonomy" id="2942213"/>
    <lineage>
        <taxon>Bacteria</taxon>
        <taxon>Pseudomonadati</taxon>
        <taxon>Pseudomonadota</taxon>
        <taxon>Gammaproteobacteria</taxon>
        <taxon>Oceanospirillales</taxon>
        <taxon>Endozoicomonadaceae</taxon>
        <taxon>Parendozoicomonas</taxon>
    </lineage>
</organism>
<dbReference type="Proteomes" id="UP001203338">
    <property type="component" value="Unassembled WGS sequence"/>
</dbReference>
<gene>
    <name evidence="2" type="ORF">M3P05_15985</name>
</gene>
<protein>
    <submittedName>
        <fullName evidence="2">DUF1302 domain-containing protein</fullName>
    </submittedName>
</protein>